<feature type="domain" description="Cupin type-2" evidence="4">
    <location>
        <begin position="96"/>
        <end position="163"/>
    </location>
</feature>
<protein>
    <recommendedName>
        <fullName evidence="3">Gentisate 1,2-dioxygenase</fullName>
        <ecNumber evidence="3">1.13.11.4</ecNumber>
    </recommendedName>
</protein>
<dbReference type="Proteomes" id="UP000249165">
    <property type="component" value="Unassembled WGS sequence"/>
</dbReference>
<keyword evidence="2" id="KW-0560">Oxidoreductase</keyword>
<dbReference type="OrthoDB" id="285029at2"/>
<evidence type="ECO:0000256" key="1">
    <source>
        <dbReference type="ARBA" id="ARBA00022964"/>
    </source>
</evidence>
<name>A0A327YEL5_9RHOB</name>
<keyword evidence="6" id="KW-1185">Reference proteome</keyword>
<dbReference type="InterPro" id="IPR047183">
    <property type="entry name" value="GDO-like"/>
</dbReference>
<dbReference type="Pfam" id="PF07883">
    <property type="entry name" value="Cupin_2"/>
    <property type="match status" value="1"/>
</dbReference>
<dbReference type="SUPFAM" id="SSF51182">
    <property type="entry name" value="RmlC-like cupins"/>
    <property type="match status" value="1"/>
</dbReference>
<dbReference type="CDD" id="cd06992">
    <property type="entry name" value="cupin_GDO-like_C"/>
    <property type="match status" value="1"/>
</dbReference>
<comment type="caution">
    <text evidence="5">The sequence shown here is derived from an EMBL/GenBank/DDBJ whole genome shotgun (WGS) entry which is preliminary data.</text>
</comment>
<dbReference type="PANTHER" id="PTHR41517">
    <property type="entry name" value="1,2-DIOXYGENASE PROTEIN-RELATED"/>
    <property type="match status" value="1"/>
</dbReference>
<dbReference type="InterPro" id="IPR011051">
    <property type="entry name" value="RmlC_Cupin_sf"/>
</dbReference>
<evidence type="ECO:0000256" key="2">
    <source>
        <dbReference type="ARBA" id="ARBA00023002"/>
    </source>
</evidence>
<dbReference type="PANTHER" id="PTHR41517:SF1">
    <property type="entry name" value="CUPIN"/>
    <property type="match status" value="1"/>
</dbReference>
<sequence>MSLTEAPEETAERKAFYEKIDSNSYTPLWAVLNSIITPEPKSDCVPHVWRFQVAKDYLLEAGGLITAKEAERRVLVLENPGLRGQSRITTSLYAGLQIVMPGEVAPAHRHSQSALRLVLDGEGAHTAVNGERTMMSFGDFVITPPWGWHDHGNSSDEPMIWLDGLDIAVVSLFDASFAEEHGEDEQPITRPLGDSTARFAANMLPYDYERKGLASPIFNYPYDRSREALEKLKSAEDADRCHGFRMRYVNPLDGGWAMPTIAPGLQLLPKGFETAPYRSTDATVFVVMEGQGKSQIGDEVLEWGPKDVFVAPSWKWIKHMPDGEAVFFTYSDRVAQEKLGLWREDRGNQK</sequence>
<dbReference type="EC" id="1.13.11.4" evidence="3"/>
<dbReference type="GO" id="GO:0047922">
    <property type="term" value="F:gentisate 1,2-dioxygenase activity"/>
    <property type="evidence" value="ECO:0007669"/>
    <property type="project" value="UniProtKB-UniRule"/>
</dbReference>
<accession>A0A327YEL5</accession>
<dbReference type="RefSeq" id="WP_009505789.1">
    <property type="nucleotide sequence ID" value="NZ_LIGK01000054.1"/>
</dbReference>
<dbReference type="InterPro" id="IPR011960">
    <property type="entry name" value="Gentisate_dOase"/>
</dbReference>
<reference evidence="5 6" key="1">
    <citation type="submission" date="2018-06" db="EMBL/GenBank/DDBJ databases">
        <title>Genomic Encyclopedia of Archaeal and Bacterial Type Strains, Phase II (KMG-II): from individual species to whole genera.</title>
        <authorList>
            <person name="Goeker M."/>
        </authorList>
    </citation>
    <scope>NUCLEOTIDE SEQUENCE [LARGE SCALE GENOMIC DNA]</scope>
    <source>
        <strain evidence="5 6">DSM 22011</strain>
    </source>
</reference>
<dbReference type="EMBL" id="QLMG01000012">
    <property type="protein sequence ID" value="RAK18516.1"/>
    <property type="molecule type" value="Genomic_DNA"/>
</dbReference>
<evidence type="ECO:0000259" key="4">
    <source>
        <dbReference type="Pfam" id="PF07883"/>
    </source>
</evidence>
<evidence type="ECO:0000313" key="6">
    <source>
        <dbReference type="Proteomes" id="UP000249165"/>
    </source>
</evidence>
<dbReference type="Gene3D" id="2.60.120.10">
    <property type="entry name" value="Jelly Rolls"/>
    <property type="match status" value="1"/>
</dbReference>
<proteinExistence type="predicted"/>
<gene>
    <name evidence="5" type="ORF">ATI53_101221</name>
</gene>
<evidence type="ECO:0000256" key="3">
    <source>
        <dbReference type="NCBIfam" id="TIGR02272"/>
    </source>
</evidence>
<organism evidence="5 6">
    <name type="scientific">Salipiger aestuarii</name>
    <dbReference type="NCBI Taxonomy" id="568098"/>
    <lineage>
        <taxon>Bacteria</taxon>
        <taxon>Pseudomonadati</taxon>
        <taxon>Pseudomonadota</taxon>
        <taxon>Alphaproteobacteria</taxon>
        <taxon>Rhodobacterales</taxon>
        <taxon>Roseobacteraceae</taxon>
        <taxon>Salipiger</taxon>
    </lineage>
</organism>
<dbReference type="AlphaFoldDB" id="A0A327YEL5"/>
<dbReference type="NCBIfam" id="TIGR02272">
    <property type="entry name" value="gentisate_1_2"/>
    <property type="match status" value="1"/>
</dbReference>
<dbReference type="InterPro" id="IPR014710">
    <property type="entry name" value="RmlC-like_jellyroll"/>
</dbReference>
<dbReference type="CDD" id="cd02216">
    <property type="entry name" value="cupin_GDO-like_N"/>
    <property type="match status" value="1"/>
</dbReference>
<keyword evidence="1 5" id="KW-0223">Dioxygenase</keyword>
<dbReference type="InterPro" id="IPR013096">
    <property type="entry name" value="Cupin_2"/>
</dbReference>
<evidence type="ECO:0000313" key="5">
    <source>
        <dbReference type="EMBL" id="RAK18516.1"/>
    </source>
</evidence>